<dbReference type="RefSeq" id="WP_190418487.1">
    <property type="nucleotide sequence ID" value="NZ_JAMPKK010000009.1"/>
</dbReference>
<evidence type="ECO:0000256" key="8">
    <source>
        <dbReference type="RuleBase" id="RU362042"/>
    </source>
</evidence>
<keyword evidence="6 7" id="KW-0378">Hydrolase</keyword>
<dbReference type="EC" id="3.4.21.89" evidence="4 7"/>
<dbReference type="PRINTS" id="PR00727">
    <property type="entry name" value="LEADERPTASE"/>
</dbReference>
<dbReference type="Gene3D" id="2.10.109.10">
    <property type="entry name" value="Umud Fragment, subunit A"/>
    <property type="match status" value="1"/>
</dbReference>
<dbReference type="CDD" id="cd06530">
    <property type="entry name" value="S26_SPase_I"/>
    <property type="match status" value="1"/>
</dbReference>
<organism evidence="10 11">
    <name type="scientific">Funiculus sociatus GB2-A5</name>
    <dbReference type="NCBI Taxonomy" id="2933946"/>
    <lineage>
        <taxon>Bacteria</taxon>
        <taxon>Bacillati</taxon>
        <taxon>Cyanobacteriota</taxon>
        <taxon>Cyanophyceae</taxon>
        <taxon>Coleofasciculales</taxon>
        <taxon>Coleofasciculaceae</taxon>
        <taxon>Funiculus</taxon>
    </lineage>
</organism>
<comment type="caution">
    <text evidence="10">The sequence shown here is derived from an EMBL/GenBank/DDBJ whole genome shotgun (WGS) entry which is preliminary data.</text>
</comment>
<name>A0ABV0JKV9_9CYAN</name>
<dbReference type="PANTHER" id="PTHR43390:SF1">
    <property type="entry name" value="CHLOROPLAST PROCESSING PEPTIDASE"/>
    <property type="match status" value="1"/>
</dbReference>
<evidence type="ECO:0000259" key="9">
    <source>
        <dbReference type="Pfam" id="PF10502"/>
    </source>
</evidence>
<dbReference type="InterPro" id="IPR036286">
    <property type="entry name" value="LexA/Signal_pep-like_sf"/>
</dbReference>
<dbReference type="PROSITE" id="PS00501">
    <property type="entry name" value="SPASE_I_1"/>
    <property type="match status" value="1"/>
</dbReference>
<dbReference type="EMBL" id="JAMPKK010000009">
    <property type="protein sequence ID" value="MEP0864075.1"/>
    <property type="molecule type" value="Genomic_DNA"/>
</dbReference>
<gene>
    <name evidence="10" type="primary">lepB</name>
    <name evidence="10" type="ORF">NDI37_06305</name>
</gene>
<comment type="similarity">
    <text evidence="3 8">Belongs to the peptidase S26 family.</text>
</comment>
<dbReference type="SUPFAM" id="SSF51306">
    <property type="entry name" value="LexA/Signal peptidase"/>
    <property type="match status" value="1"/>
</dbReference>
<evidence type="ECO:0000256" key="6">
    <source>
        <dbReference type="ARBA" id="ARBA00022801"/>
    </source>
</evidence>
<dbReference type="PROSITE" id="PS00761">
    <property type="entry name" value="SPASE_I_3"/>
    <property type="match status" value="1"/>
</dbReference>
<accession>A0ABV0JKV9</accession>
<dbReference type="GO" id="GO:0009003">
    <property type="term" value="F:signal peptidase activity"/>
    <property type="evidence" value="ECO:0007669"/>
    <property type="project" value="UniProtKB-EC"/>
</dbReference>
<sequence>MKVNNVWLEGFKTVGLSLIFAFGFRTFVAESRYVASGSMLPTLEVNDRVMADKVSYHFENPQRGDIVLFSPTKKLQEQNFHDTFIKRAIGLPGEKVEIKAGRVYINDKLLRENYIGDTKGEDWGPVIVPPNSYLVLGDNRQDSYDGRYWGFVPRDRIIGKAFVRFWPFDRLGKLKPNFTNTSTR</sequence>
<proteinExistence type="inferred from homology"/>
<comment type="subcellular location">
    <subcellularLocation>
        <location evidence="2">Cell membrane</location>
        <topology evidence="2">Single-pass type II membrane protein</topology>
    </subcellularLocation>
    <subcellularLocation>
        <location evidence="8">Membrane</location>
        <topology evidence="8">Single-pass type II membrane protein</topology>
    </subcellularLocation>
</comment>
<evidence type="ECO:0000313" key="11">
    <source>
        <dbReference type="Proteomes" id="UP001442494"/>
    </source>
</evidence>
<dbReference type="PANTHER" id="PTHR43390">
    <property type="entry name" value="SIGNAL PEPTIDASE I"/>
    <property type="match status" value="1"/>
</dbReference>
<evidence type="ECO:0000256" key="5">
    <source>
        <dbReference type="ARBA" id="ARBA00022670"/>
    </source>
</evidence>
<evidence type="ECO:0000313" key="10">
    <source>
        <dbReference type="EMBL" id="MEP0864075.1"/>
    </source>
</evidence>
<dbReference type="InterPro" id="IPR019757">
    <property type="entry name" value="Pept_S26A_signal_pept_1_Lys-AS"/>
</dbReference>
<evidence type="ECO:0000256" key="4">
    <source>
        <dbReference type="ARBA" id="ARBA00013208"/>
    </source>
</evidence>
<dbReference type="Proteomes" id="UP001442494">
    <property type="component" value="Unassembled WGS sequence"/>
</dbReference>
<dbReference type="InterPro" id="IPR019758">
    <property type="entry name" value="Pept_S26A_signal_pept_1_CS"/>
</dbReference>
<evidence type="ECO:0000256" key="2">
    <source>
        <dbReference type="ARBA" id="ARBA00004401"/>
    </source>
</evidence>
<keyword evidence="5 7" id="KW-0645">Protease</keyword>
<keyword evidence="11" id="KW-1185">Reference proteome</keyword>
<dbReference type="InterPro" id="IPR019756">
    <property type="entry name" value="Pept_S26A_signal_pept_1_Ser-AS"/>
</dbReference>
<dbReference type="InterPro" id="IPR019533">
    <property type="entry name" value="Peptidase_S26"/>
</dbReference>
<evidence type="ECO:0000256" key="3">
    <source>
        <dbReference type="ARBA" id="ARBA00009370"/>
    </source>
</evidence>
<dbReference type="PROSITE" id="PS00760">
    <property type="entry name" value="SPASE_I_2"/>
    <property type="match status" value="1"/>
</dbReference>
<feature type="domain" description="Peptidase S26" evidence="9">
    <location>
        <begin position="9"/>
        <end position="166"/>
    </location>
</feature>
<reference evidence="10 11" key="1">
    <citation type="submission" date="2022-04" db="EMBL/GenBank/DDBJ databases">
        <title>Positive selection, recombination, and allopatry shape intraspecific diversity of widespread and dominant cyanobacteria.</title>
        <authorList>
            <person name="Wei J."/>
            <person name="Shu W."/>
            <person name="Hu C."/>
        </authorList>
    </citation>
    <scope>NUCLEOTIDE SEQUENCE [LARGE SCALE GENOMIC DNA]</scope>
    <source>
        <strain evidence="10 11">GB2-A5</strain>
    </source>
</reference>
<dbReference type="InterPro" id="IPR000223">
    <property type="entry name" value="Pept_S26A_signal_pept_1"/>
</dbReference>
<dbReference type="Pfam" id="PF10502">
    <property type="entry name" value="Peptidase_S26"/>
    <property type="match status" value="1"/>
</dbReference>
<evidence type="ECO:0000256" key="1">
    <source>
        <dbReference type="ARBA" id="ARBA00000677"/>
    </source>
</evidence>
<dbReference type="NCBIfam" id="TIGR02227">
    <property type="entry name" value="sigpep_I_bact"/>
    <property type="match status" value="1"/>
</dbReference>
<evidence type="ECO:0000256" key="7">
    <source>
        <dbReference type="RuleBase" id="RU003993"/>
    </source>
</evidence>
<comment type="catalytic activity">
    <reaction evidence="1 7">
        <text>Cleavage of hydrophobic, N-terminal signal or leader sequences from secreted and periplasmic proteins.</text>
        <dbReference type="EC" id="3.4.21.89"/>
    </reaction>
</comment>
<protein>
    <recommendedName>
        <fullName evidence="4 7">Signal peptidase I</fullName>
        <ecNumber evidence="4 7">3.4.21.89</ecNumber>
    </recommendedName>
</protein>